<dbReference type="Pfam" id="PF19037">
    <property type="entry name" value="Fuz_longin_2"/>
    <property type="match status" value="1"/>
</dbReference>
<evidence type="ECO:0000259" key="2">
    <source>
        <dbReference type="Pfam" id="PF19037"/>
    </source>
</evidence>
<dbReference type="Proteomes" id="UP001295423">
    <property type="component" value="Unassembled WGS sequence"/>
</dbReference>
<dbReference type="InterPro" id="IPR004353">
    <property type="entry name" value="Mon1"/>
</dbReference>
<dbReference type="PANTHER" id="PTHR13027:SF7">
    <property type="entry name" value="VACUOLAR FUSION PROTEIN MON1 HOMOLOG"/>
    <property type="match status" value="1"/>
</dbReference>
<dbReference type="PRINTS" id="PR01546">
    <property type="entry name" value="YEAST73DUF"/>
</dbReference>
<keyword evidence="4" id="KW-1185">Reference proteome</keyword>
<dbReference type="EMBL" id="CAKOGP040001770">
    <property type="protein sequence ID" value="CAJ1950522.1"/>
    <property type="molecule type" value="Genomic_DNA"/>
</dbReference>
<comment type="caution">
    <text evidence="3">The sequence shown here is derived from an EMBL/GenBank/DDBJ whole genome shotgun (WGS) entry which is preliminary data.</text>
</comment>
<dbReference type="GO" id="GO:0006623">
    <property type="term" value="P:protein targeting to vacuole"/>
    <property type="evidence" value="ECO:0007669"/>
    <property type="project" value="InterPro"/>
</dbReference>
<evidence type="ECO:0008006" key="5">
    <source>
        <dbReference type="Google" id="ProtNLM"/>
    </source>
</evidence>
<gene>
    <name evidence="3" type="ORF">CYCCA115_LOCUS12621</name>
</gene>
<accession>A0AAD2FRH4</accession>
<dbReference type="GO" id="GO:0016192">
    <property type="term" value="P:vesicle-mediated transport"/>
    <property type="evidence" value="ECO:0007669"/>
    <property type="project" value="InterPro"/>
</dbReference>
<dbReference type="InterPro" id="IPR043971">
    <property type="entry name" value="FUZ/MON1/HPS1_longin_2"/>
</dbReference>
<dbReference type="AlphaFoldDB" id="A0AAD2FRH4"/>
<evidence type="ECO:0000313" key="3">
    <source>
        <dbReference type="EMBL" id="CAJ1950522.1"/>
    </source>
</evidence>
<evidence type="ECO:0000313" key="4">
    <source>
        <dbReference type="Proteomes" id="UP001295423"/>
    </source>
</evidence>
<feature type="domain" description="FUZ/MON1/HPS1 first Longin" evidence="1">
    <location>
        <begin position="5"/>
        <end position="131"/>
    </location>
</feature>
<dbReference type="InterPro" id="IPR043972">
    <property type="entry name" value="FUZ/MON1/HPS1_longin_1"/>
</dbReference>
<name>A0AAD2FRH4_9STRA</name>
<dbReference type="PANTHER" id="PTHR13027">
    <property type="entry name" value="SAND PROTEIN-RELATED"/>
    <property type="match status" value="1"/>
</dbReference>
<proteinExistence type="predicted"/>
<feature type="domain" description="FUZ/MON1/HPS1 second Longin" evidence="2">
    <location>
        <begin position="180"/>
        <end position="267"/>
    </location>
</feature>
<dbReference type="Pfam" id="PF19036">
    <property type="entry name" value="Fuz_longin_1"/>
    <property type="match status" value="1"/>
</dbReference>
<sequence>MKGNNIIIMTEAGKPVFSTNDSEMEVGRQAALFQAIRTAVEGNNDALGLGELKSIHSGSLMIVFMEAGGITLVSMIEKGEEEGIVETEAFARIQLEHVYAQLIFSMTDHPQKILAQNPGFDLATMITATEKKLLNGILSKCGPDGNVGQFLTGSVETAFPIPHNLRNQASRALHSINVPNTVFAIMLVGDRLLSLVQSSFRPHQLRVSDLQLIINVVDQNTSLSSSELWIPMCLPRFNTSGFLYAYIRCLDETSQLKLILLSTHNTTEQFQLFHTASDRIRKDMDIPATHDTVLKIDTSSQDTPTSATKTDVAWFLAECSFDDSIEEGYVSIGKAQDQQLLLDAIQNSREPSSLEQLVERYVGKEEYLLQFVFRMDVKVRSESNQRGLLSQCISTPILLEDFPNAKSRRRVYIMYQKLGLRLRLGSATVESSMDALDMIALDDKGASDLSSFPTLTSTCPSIGLAESPPNVHGITYIVDGDEIFLGMNGRDFEFYMTIRNSVPIKKAAAIGTKLVRRLKADEKDLFLTNPLTWDVR</sequence>
<evidence type="ECO:0000259" key="1">
    <source>
        <dbReference type="Pfam" id="PF19036"/>
    </source>
</evidence>
<organism evidence="3 4">
    <name type="scientific">Cylindrotheca closterium</name>
    <dbReference type="NCBI Taxonomy" id="2856"/>
    <lineage>
        <taxon>Eukaryota</taxon>
        <taxon>Sar</taxon>
        <taxon>Stramenopiles</taxon>
        <taxon>Ochrophyta</taxon>
        <taxon>Bacillariophyta</taxon>
        <taxon>Bacillariophyceae</taxon>
        <taxon>Bacillariophycidae</taxon>
        <taxon>Bacillariales</taxon>
        <taxon>Bacillariaceae</taxon>
        <taxon>Cylindrotheca</taxon>
    </lineage>
</organism>
<protein>
    <recommendedName>
        <fullName evidence="5">Vacuolar fusion protein MON1 homolog</fullName>
    </recommendedName>
</protein>
<reference evidence="3" key="1">
    <citation type="submission" date="2023-08" db="EMBL/GenBank/DDBJ databases">
        <authorList>
            <person name="Audoor S."/>
            <person name="Bilcke G."/>
        </authorList>
    </citation>
    <scope>NUCLEOTIDE SEQUENCE</scope>
</reference>